<dbReference type="InterPro" id="IPR042095">
    <property type="entry name" value="SUMF_sf"/>
</dbReference>
<proteinExistence type="predicted"/>
<evidence type="ECO:0000259" key="2">
    <source>
        <dbReference type="Pfam" id="PF03781"/>
    </source>
</evidence>
<dbReference type="AlphaFoldDB" id="E0XWW1"/>
<dbReference type="GO" id="GO:0120147">
    <property type="term" value="F:formylglycine-generating oxidase activity"/>
    <property type="evidence" value="ECO:0007669"/>
    <property type="project" value="TreeGrafter"/>
</dbReference>
<feature type="chain" id="PRO_5003143166" evidence="1">
    <location>
        <begin position="28"/>
        <end position="780"/>
    </location>
</feature>
<keyword evidence="1" id="KW-0732">Signal</keyword>
<feature type="signal peptide" evidence="1">
    <location>
        <begin position="1"/>
        <end position="27"/>
    </location>
</feature>
<feature type="domain" description="Sulfatase-modifying factor enzyme-like" evidence="2">
    <location>
        <begin position="541"/>
        <end position="767"/>
    </location>
</feature>
<dbReference type="InterPro" id="IPR016187">
    <property type="entry name" value="CTDL_fold"/>
</dbReference>
<dbReference type="EMBL" id="GU474903">
    <property type="protein sequence ID" value="ADI18902.1"/>
    <property type="molecule type" value="Genomic_DNA"/>
</dbReference>
<accession>E0XWW1</accession>
<dbReference type="PANTHER" id="PTHR23150">
    <property type="entry name" value="SULFATASE MODIFYING FACTOR 1, 2"/>
    <property type="match status" value="1"/>
</dbReference>
<reference evidence="3" key="1">
    <citation type="journal article" date="2011" name="Environ. Microbiol.">
        <title>Time-series analyses of Monterey Bay coastal microbial picoplankton using a 'genome proxy' microarray.</title>
        <authorList>
            <person name="Rich V.I."/>
            <person name="Pham V.D."/>
            <person name="Eppley J."/>
            <person name="Shi Y."/>
            <person name="DeLong E.F."/>
        </authorList>
    </citation>
    <scope>NUCLEOTIDE SEQUENCE</scope>
</reference>
<name>E0XWW1_9DELT</name>
<evidence type="ECO:0000256" key="1">
    <source>
        <dbReference type="SAM" id="SignalP"/>
    </source>
</evidence>
<dbReference type="InterPro" id="IPR005532">
    <property type="entry name" value="SUMF_dom"/>
</dbReference>
<dbReference type="Pfam" id="PF03781">
    <property type="entry name" value="FGE-sulfatase"/>
    <property type="match status" value="1"/>
</dbReference>
<evidence type="ECO:0000313" key="3">
    <source>
        <dbReference type="EMBL" id="ADI18902.1"/>
    </source>
</evidence>
<dbReference type="InterPro" id="IPR021655">
    <property type="entry name" value="Put_metal-bd"/>
</dbReference>
<dbReference type="PANTHER" id="PTHR23150:SF19">
    <property type="entry name" value="FORMYLGLYCINE-GENERATING ENZYME"/>
    <property type="match status" value="1"/>
</dbReference>
<dbReference type="Pfam" id="PF11617">
    <property type="entry name" value="Cu-binding_MopE"/>
    <property type="match status" value="8"/>
</dbReference>
<dbReference type="InterPro" id="IPR051043">
    <property type="entry name" value="Sulfatase_Mod_Factor_Kinase"/>
</dbReference>
<protein>
    <submittedName>
        <fullName evidence="3">Uncharacterized conserved protein</fullName>
    </submittedName>
</protein>
<dbReference type="SUPFAM" id="SSF56436">
    <property type="entry name" value="C-type lectin-like"/>
    <property type="match status" value="1"/>
</dbReference>
<dbReference type="Gene3D" id="3.90.1580.10">
    <property type="entry name" value="paralog of FGE (formylglycine-generating enzyme)"/>
    <property type="match status" value="1"/>
</dbReference>
<organism evidence="3">
    <name type="scientific">uncultured delta proteobacterium HF0010_08B07</name>
    <dbReference type="NCBI Taxonomy" id="710821"/>
    <lineage>
        <taxon>Bacteria</taxon>
        <taxon>Deltaproteobacteria</taxon>
        <taxon>environmental samples</taxon>
    </lineage>
</organism>
<sequence>MNIQIKNTYTLNFAHLAIFVLSLSLWACDTKDDSKDDPTAASACPPQDEECALFDADGDGVLNGVDDFPLDARCNELSNENCESCGTACASGLFCQRKVLGGVFRGGECLPASQEVCNEQDDDGDGIVDEGPPADNQRGVCGGSRKICSESGVFENPDYAAINGYADGQELCDGQDNDCDGFIDEAPRALKILGVCQGLDQICVDGAFQEPDYENLVDYSEVELCDGLDNDCDGEIDESIPGVGLDCGAGVGGCFEEGITLCRPLEERIVCSVTGGTPGPEACNGRDDDCDGRTDEQLPNTGMACTVGQGSCAVEGRLICADETGVLICDASPTLPQQEACNGIDDDCDGQIDEESLGAGEGCHVGVGACARFGIYTCDTLAHELVCSQSPSEPVAEVCNNVDDDCDGRVDEGIPTVGDGCTIGQGLCRSQGVFACDGANSQIICNADVIAPGIEECNDIDDDCDGTTDEEAMGVGELCTVGTGACATESELRCDSERRELVCDASPSAGEEESCNDIDDDCDGATDEGTIVRYDETHNIEWVCVKGGDFLMGWNERINERPIHPVRVSTFEMARAEVTVAQYLQCVLGNVCDTPISNDSNWHTPGRSEHPINSLSWPEANEIAEFLDGRLPTEAEWEFAARKNRNEARYPWGVSEPSCDLANHNDGVQGDGCGTGTTAPVCSREPLGSSALGICDMSGNVWEWVADGYSPNYNSTPTDGSAAVGVAASKVIRGGGWRSGPETLTSTYRLEMSPSIRNDYIGVRIVRSVGETNAESIDEE</sequence>